<dbReference type="AlphaFoldDB" id="A0A5N5WMR1"/>
<keyword evidence="1" id="KW-0812">Transmembrane</keyword>
<gene>
    <name evidence="2" type="ORF">BDV29DRAFT_183438</name>
</gene>
<evidence type="ECO:0000313" key="3">
    <source>
        <dbReference type="Proteomes" id="UP000326565"/>
    </source>
</evidence>
<keyword evidence="3" id="KW-1185">Reference proteome</keyword>
<organism evidence="2 3">
    <name type="scientific">Aspergillus leporis</name>
    <dbReference type="NCBI Taxonomy" id="41062"/>
    <lineage>
        <taxon>Eukaryota</taxon>
        <taxon>Fungi</taxon>
        <taxon>Dikarya</taxon>
        <taxon>Ascomycota</taxon>
        <taxon>Pezizomycotina</taxon>
        <taxon>Eurotiomycetes</taxon>
        <taxon>Eurotiomycetidae</taxon>
        <taxon>Eurotiales</taxon>
        <taxon>Aspergillaceae</taxon>
        <taxon>Aspergillus</taxon>
        <taxon>Aspergillus subgen. Circumdati</taxon>
    </lineage>
</organism>
<dbReference type="EMBL" id="ML732357">
    <property type="protein sequence ID" value="KAB8069095.1"/>
    <property type="molecule type" value="Genomic_DNA"/>
</dbReference>
<dbReference type="Proteomes" id="UP000326565">
    <property type="component" value="Unassembled WGS sequence"/>
</dbReference>
<name>A0A5N5WMR1_9EURO</name>
<evidence type="ECO:0000256" key="1">
    <source>
        <dbReference type="SAM" id="Phobius"/>
    </source>
</evidence>
<reference evidence="2 3" key="1">
    <citation type="submission" date="2019-04" db="EMBL/GenBank/DDBJ databases">
        <title>Friends and foes A comparative genomics study of 23 Aspergillus species from section Flavi.</title>
        <authorList>
            <consortium name="DOE Joint Genome Institute"/>
            <person name="Kjaerbolling I."/>
            <person name="Vesth T."/>
            <person name="Frisvad J.C."/>
            <person name="Nybo J.L."/>
            <person name="Theobald S."/>
            <person name="Kildgaard S."/>
            <person name="Isbrandt T."/>
            <person name="Kuo A."/>
            <person name="Sato A."/>
            <person name="Lyhne E.K."/>
            <person name="Kogle M.E."/>
            <person name="Wiebenga A."/>
            <person name="Kun R.S."/>
            <person name="Lubbers R.J."/>
            <person name="Makela M.R."/>
            <person name="Barry K."/>
            <person name="Chovatia M."/>
            <person name="Clum A."/>
            <person name="Daum C."/>
            <person name="Haridas S."/>
            <person name="He G."/>
            <person name="LaButti K."/>
            <person name="Lipzen A."/>
            <person name="Mondo S."/>
            <person name="Riley R."/>
            <person name="Salamov A."/>
            <person name="Simmons B.A."/>
            <person name="Magnuson J.K."/>
            <person name="Henrissat B."/>
            <person name="Mortensen U.H."/>
            <person name="Larsen T.O."/>
            <person name="Devries R.P."/>
            <person name="Grigoriev I.V."/>
            <person name="Machida M."/>
            <person name="Baker S.E."/>
            <person name="Andersen M.R."/>
        </authorList>
    </citation>
    <scope>NUCLEOTIDE SEQUENCE [LARGE SCALE GENOMIC DNA]</scope>
    <source>
        <strain evidence="2 3">CBS 151.66</strain>
    </source>
</reference>
<feature type="transmembrane region" description="Helical" evidence="1">
    <location>
        <begin position="20"/>
        <end position="42"/>
    </location>
</feature>
<accession>A0A5N5WMR1</accession>
<sequence>MRPFSDAACSVVEQPPDVPLLSGLCIARFSFSFFLSFFSFLFRMQPTCYDSSFPC</sequence>
<evidence type="ECO:0000313" key="2">
    <source>
        <dbReference type="EMBL" id="KAB8069095.1"/>
    </source>
</evidence>
<keyword evidence="1" id="KW-0472">Membrane</keyword>
<proteinExistence type="predicted"/>
<protein>
    <submittedName>
        <fullName evidence="2">Uncharacterized protein</fullName>
    </submittedName>
</protein>
<keyword evidence="1" id="KW-1133">Transmembrane helix</keyword>